<evidence type="ECO:0000256" key="2">
    <source>
        <dbReference type="ARBA" id="ARBA00022556"/>
    </source>
</evidence>
<dbReference type="NCBIfam" id="TIGR01852">
    <property type="entry name" value="lipid_A_lpxA"/>
    <property type="match status" value="1"/>
</dbReference>
<dbReference type="GO" id="GO:0016020">
    <property type="term" value="C:membrane"/>
    <property type="evidence" value="ECO:0007669"/>
    <property type="project" value="GOC"/>
</dbReference>
<dbReference type="NCBIfam" id="NF003657">
    <property type="entry name" value="PRK05289.1"/>
    <property type="match status" value="1"/>
</dbReference>
<feature type="domain" description="UDP N-acetylglucosamine O-acyltransferase C-terminal" evidence="6">
    <location>
        <begin position="174"/>
        <end position="253"/>
    </location>
</feature>
<dbReference type="AlphaFoldDB" id="A0A1G1L288"/>
<keyword evidence="1" id="KW-0444">Lipid biosynthesis</keyword>
<dbReference type="InterPro" id="IPR010137">
    <property type="entry name" value="Lipid_A_LpxA"/>
</dbReference>
<dbReference type="SUPFAM" id="SSF51161">
    <property type="entry name" value="Trimeric LpxA-like enzymes"/>
    <property type="match status" value="1"/>
</dbReference>
<reference evidence="7 8" key="1">
    <citation type="journal article" date="2016" name="Nat. Commun.">
        <title>Thousands of microbial genomes shed light on interconnected biogeochemical processes in an aquifer system.</title>
        <authorList>
            <person name="Anantharaman K."/>
            <person name="Brown C.T."/>
            <person name="Hug L.A."/>
            <person name="Sharon I."/>
            <person name="Castelle C.J."/>
            <person name="Probst A.J."/>
            <person name="Thomas B.C."/>
            <person name="Singh A."/>
            <person name="Wilkins M.J."/>
            <person name="Karaoz U."/>
            <person name="Brodie E.L."/>
            <person name="Williams K.H."/>
            <person name="Hubbard S.S."/>
            <person name="Banfield J.F."/>
        </authorList>
    </citation>
    <scope>NUCLEOTIDE SEQUENCE [LARGE SCALE GENOMIC DNA]</scope>
</reference>
<keyword evidence="5 7" id="KW-0012">Acyltransferase</keyword>
<organism evidence="7 8">
    <name type="scientific">Candidatus Danuiimicrobium aquiferis</name>
    <dbReference type="NCBI Taxonomy" id="1801832"/>
    <lineage>
        <taxon>Bacteria</taxon>
        <taxon>Pseudomonadati</taxon>
        <taxon>Candidatus Omnitrophota</taxon>
        <taxon>Candidatus Danuiimicrobium</taxon>
    </lineage>
</organism>
<evidence type="ECO:0000313" key="8">
    <source>
        <dbReference type="Proteomes" id="UP000178187"/>
    </source>
</evidence>
<dbReference type="PIRSF" id="PIRSF000456">
    <property type="entry name" value="UDP-GlcNAc_acltr"/>
    <property type="match status" value="1"/>
</dbReference>
<name>A0A1G1L288_9BACT</name>
<dbReference type="InterPro" id="IPR011004">
    <property type="entry name" value="Trimer_LpxA-like_sf"/>
</dbReference>
<dbReference type="GO" id="GO:0008780">
    <property type="term" value="F:acyl-[acyl-carrier-protein]-UDP-N-acetylglucosamine O-acyltransferase activity"/>
    <property type="evidence" value="ECO:0007669"/>
    <property type="project" value="InterPro"/>
</dbReference>
<protein>
    <submittedName>
        <fullName evidence="7">Acyl-[acyl-carrier-protein]--UDP-N-acetylglucosamine O-acyltransferase</fullName>
    </submittedName>
</protein>
<gene>
    <name evidence="7" type="ORF">A3G33_06355</name>
</gene>
<dbReference type="Gene3D" id="1.20.1180.10">
    <property type="entry name" value="Udp N-acetylglucosamine O-acyltransferase, C-terminal domain"/>
    <property type="match status" value="1"/>
</dbReference>
<dbReference type="InterPro" id="IPR029098">
    <property type="entry name" value="Acetyltransf_C"/>
</dbReference>
<dbReference type="InterPro" id="IPR001451">
    <property type="entry name" value="Hexapep"/>
</dbReference>
<dbReference type="PANTHER" id="PTHR43480">
    <property type="entry name" value="ACYL-[ACYL-CARRIER-PROTEIN]--UDP-N-ACETYLGLUCOSAMINE O-ACYLTRANSFERASE"/>
    <property type="match status" value="1"/>
</dbReference>
<keyword evidence="2" id="KW-0441">Lipid A biosynthesis</keyword>
<proteinExistence type="predicted"/>
<evidence type="ECO:0000313" key="7">
    <source>
        <dbReference type="EMBL" id="OGW98999.1"/>
    </source>
</evidence>
<dbReference type="CDD" id="cd03351">
    <property type="entry name" value="LbH_UDP-GlcNAc_AT"/>
    <property type="match status" value="1"/>
</dbReference>
<dbReference type="PANTHER" id="PTHR43480:SF1">
    <property type="entry name" value="ACYL-[ACYL-CARRIER-PROTEIN]--UDP-N-ACETYLGLUCOSAMINE O-ACYLTRANSFERASE, MITOCHONDRIAL-RELATED"/>
    <property type="match status" value="1"/>
</dbReference>
<accession>A0A1G1L288</accession>
<dbReference type="Gene3D" id="2.160.10.10">
    <property type="entry name" value="Hexapeptide repeat proteins"/>
    <property type="match status" value="1"/>
</dbReference>
<evidence type="ECO:0000256" key="4">
    <source>
        <dbReference type="ARBA" id="ARBA00023098"/>
    </source>
</evidence>
<evidence type="ECO:0000256" key="5">
    <source>
        <dbReference type="ARBA" id="ARBA00023315"/>
    </source>
</evidence>
<dbReference type="EMBL" id="MHFR01000017">
    <property type="protein sequence ID" value="OGW98999.1"/>
    <property type="molecule type" value="Genomic_DNA"/>
</dbReference>
<keyword evidence="3 7" id="KW-0808">Transferase</keyword>
<dbReference type="Pfam" id="PF13720">
    <property type="entry name" value="Acetyltransf_11"/>
    <property type="match status" value="1"/>
</dbReference>
<keyword evidence="4" id="KW-0443">Lipid metabolism</keyword>
<dbReference type="InterPro" id="IPR037157">
    <property type="entry name" value="Acetyltransf_C_sf"/>
</dbReference>
<evidence type="ECO:0000256" key="3">
    <source>
        <dbReference type="ARBA" id="ARBA00022679"/>
    </source>
</evidence>
<dbReference type="Pfam" id="PF00132">
    <property type="entry name" value="Hexapep"/>
    <property type="match status" value="1"/>
</dbReference>
<evidence type="ECO:0000256" key="1">
    <source>
        <dbReference type="ARBA" id="ARBA00022516"/>
    </source>
</evidence>
<comment type="caution">
    <text evidence="7">The sequence shown here is derived from an EMBL/GenBank/DDBJ whole genome shotgun (WGS) entry which is preliminary data.</text>
</comment>
<sequence length="268" mass="28773">MGIHTTAIIGKNSIIPADNDIGPYVIIEDGVQLGTGNKILSHAYIATGAKIGNNNQIHMGAVVGHAPQDLAYQGAPTGTRIGNHNVIREYVTIHRGTKEGTETVIGNHNYLMANVHIAHNCQIGNRVIIVNGAGLAGYCKVDDGAFLSGMTVFHQFTSIGSLAMVSALSGINKDIPPYMLCGGRPATVYGVNTVGMRRAGISAAAREEIKQAYKILYRSGMNFANALTEIERKFTSPEIKCLIEFVKNSKRGITSGSEIEEEEESLRF</sequence>
<evidence type="ECO:0000259" key="6">
    <source>
        <dbReference type="Pfam" id="PF13720"/>
    </source>
</evidence>
<dbReference type="Proteomes" id="UP000178187">
    <property type="component" value="Unassembled WGS sequence"/>
</dbReference>
<dbReference type="GO" id="GO:0009245">
    <property type="term" value="P:lipid A biosynthetic process"/>
    <property type="evidence" value="ECO:0007669"/>
    <property type="project" value="UniProtKB-KW"/>
</dbReference>